<comment type="caution">
    <text evidence="9">The sequence shown here is derived from an EMBL/GenBank/DDBJ whole genome shotgun (WGS) entry which is preliminary data.</text>
</comment>
<evidence type="ECO:0000256" key="3">
    <source>
        <dbReference type="ARBA" id="ARBA00022989"/>
    </source>
</evidence>
<name>A0AA40KA68_9PEZI</name>
<evidence type="ECO:0000256" key="6">
    <source>
        <dbReference type="SAM" id="MobiDB-lite"/>
    </source>
</evidence>
<dbReference type="InterPro" id="IPR052337">
    <property type="entry name" value="SAT4-like"/>
</dbReference>
<dbReference type="EMBL" id="JAUKUD010000002">
    <property type="protein sequence ID" value="KAK0751783.1"/>
    <property type="molecule type" value="Genomic_DNA"/>
</dbReference>
<keyword evidence="10" id="KW-1185">Reference proteome</keyword>
<feature type="domain" description="Rhodopsin" evidence="8">
    <location>
        <begin position="60"/>
        <end position="304"/>
    </location>
</feature>
<feature type="transmembrane region" description="Helical" evidence="7">
    <location>
        <begin position="120"/>
        <end position="143"/>
    </location>
</feature>
<evidence type="ECO:0000256" key="7">
    <source>
        <dbReference type="SAM" id="Phobius"/>
    </source>
</evidence>
<gene>
    <name evidence="9" type="ORF">B0T18DRAFT_426375</name>
</gene>
<dbReference type="GO" id="GO:0016020">
    <property type="term" value="C:membrane"/>
    <property type="evidence" value="ECO:0007669"/>
    <property type="project" value="UniProtKB-SubCell"/>
</dbReference>
<dbReference type="AlphaFoldDB" id="A0AA40KA68"/>
<keyword evidence="4 7" id="KW-0472">Membrane</keyword>
<feature type="region of interest" description="Disordered" evidence="6">
    <location>
        <begin position="412"/>
        <end position="473"/>
    </location>
</feature>
<evidence type="ECO:0000256" key="2">
    <source>
        <dbReference type="ARBA" id="ARBA00022692"/>
    </source>
</evidence>
<feature type="compositionally biased region" description="Polar residues" evidence="6">
    <location>
        <begin position="436"/>
        <end position="445"/>
    </location>
</feature>
<feature type="transmembrane region" description="Helical" evidence="7">
    <location>
        <begin position="76"/>
        <end position="95"/>
    </location>
</feature>
<dbReference type="Proteomes" id="UP001172155">
    <property type="component" value="Unassembled WGS sequence"/>
</dbReference>
<proteinExistence type="inferred from homology"/>
<dbReference type="PANTHER" id="PTHR33048:SF47">
    <property type="entry name" value="INTEGRAL MEMBRANE PROTEIN-RELATED"/>
    <property type="match status" value="1"/>
</dbReference>
<keyword evidence="2 7" id="KW-0812">Transmembrane</keyword>
<organism evidence="9 10">
    <name type="scientific">Schizothecium vesticola</name>
    <dbReference type="NCBI Taxonomy" id="314040"/>
    <lineage>
        <taxon>Eukaryota</taxon>
        <taxon>Fungi</taxon>
        <taxon>Dikarya</taxon>
        <taxon>Ascomycota</taxon>
        <taxon>Pezizomycotina</taxon>
        <taxon>Sordariomycetes</taxon>
        <taxon>Sordariomycetidae</taxon>
        <taxon>Sordariales</taxon>
        <taxon>Schizotheciaceae</taxon>
        <taxon>Schizothecium</taxon>
    </lineage>
</organism>
<reference evidence="9" key="1">
    <citation type="submission" date="2023-06" db="EMBL/GenBank/DDBJ databases">
        <title>Genome-scale phylogeny and comparative genomics of the fungal order Sordariales.</title>
        <authorList>
            <consortium name="Lawrence Berkeley National Laboratory"/>
            <person name="Hensen N."/>
            <person name="Bonometti L."/>
            <person name="Westerberg I."/>
            <person name="Brannstrom I.O."/>
            <person name="Guillou S."/>
            <person name="Cros-Aarteil S."/>
            <person name="Calhoun S."/>
            <person name="Haridas S."/>
            <person name="Kuo A."/>
            <person name="Mondo S."/>
            <person name="Pangilinan J."/>
            <person name="Riley R."/>
            <person name="LaButti K."/>
            <person name="Andreopoulos B."/>
            <person name="Lipzen A."/>
            <person name="Chen C."/>
            <person name="Yanf M."/>
            <person name="Daum C."/>
            <person name="Ng V."/>
            <person name="Clum A."/>
            <person name="Steindorff A."/>
            <person name="Ohm R."/>
            <person name="Martin F."/>
            <person name="Silar P."/>
            <person name="Natvig D."/>
            <person name="Lalanne C."/>
            <person name="Gautier V."/>
            <person name="Ament-velasquez S.L."/>
            <person name="Kruys A."/>
            <person name="Hutchinson M.I."/>
            <person name="Powell A.J."/>
            <person name="Barry K."/>
            <person name="Miller A.N."/>
            <person name="Grigoriev I.V."/>
            <person name="Debuchy R."/>
            <person name="Gladieux P."/>
            <person name="Thoren M.H."/>
            <person name="Johannesson H."/>
        </authorList>
    </citation>
    <scope>NUCLEOTIDE SEQUENCE</scope>
    <source>
        <strain evidence="9">SMH3187-1</strain>
    </source>
</reference>
<feature type="transmembrane region" description="Helical" evidence="7">
    <location>
        <begin position="155"/>
        <end position="183"/>
    </location>
</feature>
<evidence type="ECO:0000256" key="5">
    <source>
        <dbReference type="ARBA" id="ARBA00038359"/>
    </source>
</evidence>
<feature type="transmembrane region" description="Helical" evidence="7">
    <location>
        <begin position="237"/>
        <end position="258"/>
    </location>
</feature>
<evidence type="ECO:0000313" key="10">
    <source>
        <dbReference type="Proteomes" id="UP001172155"/>
    </source>
</evidence>
<feature type="transmembrane region" description="Helical" evidence="7">
    <location>
        <begin position="39"/>
        <end position="64"/>
    </location>
</feature>
<sequence>MSAETPAGPSLGNSTSLSNGTIPANSTLWKLPENPGRSLSADIIVCAVLTWMVALTFVILRFYTRCRLKRGMVGPTDWFILPALMFSAVVSASAIDQATRGIGTHVWQIKLPEFKGLEKAAWYGMLFYHLSLVFTRISILLLYRRIFTHSWATRAINVVFFLVVATGIWFVVSVFTACVPLAAFWDWSIYLAEGDVYCQPPNLWWGIAALHVASDLVIVILPMPVLATLKLPHRQKLVLVAMFGLGFFVCIISAVRLATFVNIQNGKNWDRTYTGAKIQYWSTVEVNASIVCACIMTMKPLVQKLFPTFLAGSYVRGNHSLRWITPLAGTRADDETRRSTQPMALERTTTGASLKGGSATAEDLEAQCRAGSVATDDDDEVMCSVAGMSPLRAPPRAHLRLSIQATKSVRVVSGRGATENDDDEKGSITEDDKGNRSSSPATSGWLSEAETVVVVGGKEWVDERGPEGGEEKK</sequence>
<dbReference type="PANTHER" id="PTHR33048">
    <property type="entry name" value="PTH11-LIKE INTEGRAL MEMBRANE PROTEIN (AFU_ORTHOLOGUE AFUA_5G11245)"/>
    <property type="match status" value="1"/>
</dbReference>
<dbReference type="Pfam" id="PF20684">
    <property type="entry name" value="Fung_rhodopsin"/>
    <property type="match status" value="1"/>
</dbReference>
<evidence type="ECO:0000259" key="8">
    <source>
        <dbReference type="Pfam" id="PF20684"/>
    </source>
</evidence>
<evidence type="ECO:0000256" key="1">
    <source>
        <dbReference type="ARBA" id="ARBA00004141"/>
    </source>
</evidence>
<protein>
    <recommendedName>
        <fullName evidence="8">Rhodopsin domain-containing protein</fullName>
    </recommendedName>
</protein>
<comment type="subcellular location">
    <subcellularLocation>
        <location evidence="1">Membrane</location>
        <topology evidence="1">Multi-pass membrane protein</topology>
    </subcellularLocation>
</comment>
<comment type="similarity">
    <text evidence="5">Belongs to the SAT4 family.</text>
</comment>
<keyword evidence="3 7" id="KW-1133">Transmembrane helix</keyword>
<feature type="compositionally biased region" description="Basic and acidic residues" evidence="6">
    <location>
        <begin position="425"/>
        <end position="435"/>
    </location>
</feature>
<feature type="compositionally biased region" description="Basic and acidic residues" evidence="6">
    <location>
        <begin position="459"/>
        <end position="473"/>
    </location>
</feature>
<evidence type="ECO:0000313" key="9">
    <source>
        <dbReference type="EMBL" id="KAK0751783.1"/>
    </source>
</evidence>
<accession>A0AA40KA68</accession>
<dbReference type="InterPro" id="IPR049326">
    <property type="entry name" value="Rhodopsin_dom_fungi"/>
</dbReference>
<feature type="transmembrane region" description="Helical" evidence="7">
    <location>
        <begin position="203"/>
        <end position="225"/>
    </location>
</feature>
<evidence type="ECO:0000256" key="4">
    <source>
        <dbReference type="ARBA" id="ARBA00023136"/>
    </source>
</evidence>